<dbReference type="EMBL" id="UOEG01000108">
    <property type="protein sequence ID" value="VAV93850.1"/>
    <property type="molecule type" value="Genomic_DNA"/>
</dbReference>
<comment type="subcellular location">
    <subcellularLocation>
        <location evidence="1">Cell membrane</location>
        <topology evidence="1">Multi-pass membrane protein</topology>
    </subcellularLocation>
</comment>
<sequence>MKKKMIFSEFFRNNGVVMGSLLFGLVSFWLIFLVVLPQLSMLDFSFRFNLPPAEQGGPKDVYTLSNYQYLLYGSDATRQTFNTVDLMVFVRTIIAAMLVTVFNILLCYPMAYFLGQSKGSGFARLLVVLLIIPYWINEILRAFALKIIFGDSGLLNEILMFLYLTSEPIDFIRADIALYAGLGYAYILLMLFPMYNVIESLDRNQIEAARDMGASWIRIHRRIVIPHAKPGIASGATMVFMLSAGALAAPQILGGPSSLWFTQLVYQWFNDSLNWQQGAAYAIVLLISTISIVLLVMKIFKINMGDIGK</sequence>
<gene>
    <name evidence="10" type="ORF">MNBD_ALPHA07-2324</name>
</gene>
<evidence type="ECO:0000256" key="7">
    <source>
        <dbReference type="ARBA" id="ARBA00023136"/>
    </source>
</evidence>
<evidence type="ECO:0000313" key="10">
    <source>
        <dbReference type="EMBL" id="VAV93850.1"/>
    </source>
</evidence>
<keyword evidence="3" id="KW-0813">Transport</keyword>
<evidence type="ECO:0000256" key="6">
    <source>
        <dbReference type="ARBA" id="ARBA00022989"/>
    </source>
</evidence>
<evidence type="ECO:0000256" key="8">
    <source>
        <dbReference type="SAM" id="Phobius"/>
    </source>
</evidence>
<evidence type="ECO:0000259" key="9">
    <source>
        <dbReference type="PROSITE" id="PS50928"/>
    </source>
</evidence>
<feature type="domain" description="ABC transmembrane type-1" evidence="9">
    <location>
        <begin position="89"/>
        <end position="296"/>
    </location>
</feature>
<dbReference type="SUPFAM" id="SSF161098">
    <property type="entry name" value="MetI-like"/>
    <property type="match status" value="1"/>
</dbReference>
<dbReference type="PANTHER" id="PTHR42929">
    <property type="entry name" value="INNER MEMBRANE ABC TRANSPORTER PERMEASE PROTEIN YDCU-RELATED-RELATED"/>
    <property type="match status" value="1"/>
</dbReference>
<dbReference type="Pfam" id="PF00528">
    <property type="entry name" value="BPD_transp_1"/>
    <property type="match status" value="1"/>
</dbReference>
<comment type="similarity">
    <text evidence="2">Belongs to the binding-protein-dependent transport system permease family. CysTW subfamily.</text>
</comment>
<dbReference type="InterPro" id="IPR035906">
    <property type="entry name" value="MetI-like_sf"/>
</dbReference>
<feature type="transmembrane region" description="Helical" evidence="8">
    <location>
        <begin position="121"/>
        <end position="137"/>
    </location>
</feature>
<feature type="transmembrane region" description="Helical" evidence="8">
    <location>
        <begin position="176"/>
        <end position="195"/>
    </location>
</feature>
<evidence type="ECO:0000256" key="5">
    <source>
        <dbReference type="ARBA" id="ARBA00022692"/>
    </source>
</evidence>
<organism evidence="10">
    <name type="scientific">hydrothermal vent metagenome</name>
    <dbReference type="NCBI Taxonomy" id="652676"/>
    <lineage>
        <taxon>unclassified sequences</taxon>
        <taxon>metagenomes</taxon>
        <taxon>ecological metagenomes</taxon>
    </lineage>
</organism>
<keyword evidence="5 8" id="KW-0812">Transmembrane</keyword>
<keyword evidence="4" id="KW-1003">Cell membrane</keyword>
<feature type="transmembrane region" description="Helical" evidence="8">
    <location>
        <begin position="88"/>
        <end position="114"/>
    </location>
</feature>
<proteinExistence type="inferred from homology"/>
<feature type="transmembrane region" description="Helical" evidence="8">
    <location>
        <begin position="278"/>
        <end position="300"/>
    </location>
</feature>
<dbReference type="Gene3D" id="1.10.3720.10">
    <property type="entry name" value="MetI-like"/>
    <property type="match status" value="1"/>
</dbReference>
<keyword evidence="7 8" id="KW-0472">Membrane</keyword>
<evidence type="ECO:0000256" key="4">
    <source>
        <dbReference type="ARBA" id="ARBA00022475"/>
    </source>
</evidence>
<protein>
    <submittedName>
        <fullName evidence="10">Spermidine/putrescine import ABC transporter permease protein PotB (TC 3.A.1.11.1)</fullName>
    </submittedName>
</protein>
<evidence type="ECO:0000256" key="1">
    <source>
        <dbReference type="ARBA" id="ARBA00004651"/>
    </source>
</evidence>
<accession>A0A3B0RL07</accession>
<name>A0A3B0RL07_9ZZZZ</name>
<dbReference type="PANTHER" id="PTHR42929:SF1">
    <property type="entry name" value="INNER MEMBRANE ABC TRANSPORTER PERMEASE PROTEIN YDCU-RELATED"/>
    <property type="match status" value="1"/>
</dbReference>
<evidence type="ECO:0000256" key="2">
    <source>
        <dbReference type="ARBA" id="ARBA00007069"/>
    </source>
</evidence>
<evidence type="ECO:0000256" key="3">
    <source>
        <dbReference type="ARBA" id="ARBA00022448"/>
    </source>
</evidence>
<dbReference type="CDD" id="cd06261">
    <property type="entry name" value="TM_PBP2"/>
    <property type="match status" value="1"/>
</dbReference>
<keyword evidence="6 8" id="KW-1133">Transmembrane helix</keyword>
<dbReference type="GO" id="GO:0005886">
    <property type="term" value="C:plasma membrane"/>
    <property type="evidence" value="ECO:0007669"/>
    <property type="project" value="UniProtKB-SubCell"/>
</dbReference>
<reference evidence="10" key="1">
    <citation type="submission" date="2018-06" db="EMBL/GenBank/DDBJ databases">
        <authorList>
            <person name="Zhirakovskaya E."/>
        </authorList>
    </citation>
    <scope>NUCLEOTIDE SEQUENCE</scope>
</reference>
<feature type="transmembrane region" description="Helical" evidence="8">
    <location>
        <begin position="21"/>
        <end position="40"/>
    </location>
</feature>
<dbReference type="GO" id="GO:0055085">
    <property type="term" value="P:transmembrane transport"/>
    <property type="evidence" value="ECO:0007669"/>
    <property type="project" value="InterPro"/>
</dbReference>
<dbReference type="AlphaFoldDB" id="A0A3B0RL07"/>
<dbReference type="PROSITE" id="PS50928">
    <property type="entry name" value="ABC_TM1"/>
    <property type="match status" value="1"/>
</dbReference>
<dbReference type="InterPro" id="IPR000515">
    <property type="entry name" value="MetI-like"/>
</dbReference>